<organism evidence="1 4">
    <name type="scientific">Bacteroides faecis</name>
    <dbReference type="NCBI Taxonomy" id="674529"/>
    <lineage>
        <taxon>Bacteria</taxon>
        <taxon>Pseudomonadati</taxon>
        <taxon>Bacteroidota</taxon>
        <taxon>Bacteroidia</taxon>
        <taxon>Bacteroidales</taxon>
        <taxon>Bacteroidaceae</taxon>
        <taxon>Bacteroides</taxon>
    </lineage>
</organism>
<accession>A0A174HL91</accession>
<dbReference type="EMBL" id="CP103141">
    <property type="protein sequence ID" value="UVQ73933.1"/>
    <property type="molecule type" value="Genomic_DNA"/>
</dbReference>
<evidence type="ECO:0008006" key="6">
    <source>
        <dbReference type="Google" id="ProtNLM"/>
    </source>
</evidence>
<dbReference type="EMBL" id="CZAE01000003">
    <property type="protein sequence ID" value="CUO73880.1"/>
    <property type="molecule type" value="Genomic_DNA"/>
</dbReference>
<evidence type="ECO:0000313" key="2">
    <source>
        <dbReference type="EMBL" id="UVQ73933.1"/>
    </source>
</evidence>
<dbReference type="Proteomes" id="UP001060104">
    <property type="component" value="Chromosome"/>
</dbReference>
<dbReference type="AlphaFoldDB" id="A0A174HL91"/>
<keyword evidence="5" id="KW-1185">Reference proteome</keyword>
<dbReference type="InterPro" id="IPR046618">
    <property type="entry name" value="DUF6731"/>
</dbReference>
<reference evidence="2" key="3">
    <citation type="submission" date="2022-08" db="EMBL/GenBank/DDBJ databases">
        <title>Genome Sequencing of Bacteroides fragilis Group Isolates with Nanopore Technology.</title>
        <authorList>
            <person name="Tisza M.J."/>
            <person name="Smith D."/>
            <person name="Dekker J.P."/>
        </authorList>
    </citation>
    <scope>NUCLEOTIDE SEQUENCE</scope>
    <source>
        <strain evidence="2">BFG-527</strain>
    </source>
</reference>
<dbReference type="RefSeq" id="WP_132040146.1">
    <property type="nucleotide sequence ID" value="NZ_CABMFH010000014.1"/>
</dbReference>
<sequence>MVNKKVTCYSVNIPESMDFVQLLLDNEESSLKPFVLDQYRTIELKYTQIQKNGSIVGLFVTTSRKNIPPAHKPGNGDDYTALPLDDGQGLAYPNVFLYDPQFKVLYLETNRMGVSPSKICAYFEARAIRDSIPTFWIEISPLLKKEAYERVENMVRIKYVNLKLAKPTGLLRNNLSKGSLRGLASISDQLNADKYMQCSFTADKVKSLKKGEILNIIDSFGRIHSEATELGREKGNKLIIKGNILDEDGAEIEDVVDFLLNKIDFRFSIEEPIIASNLQFMDRKNGINTVYMKLYKEVSTVVDSIQRLRKE</sequence>
<evidence type="ECO:0000313" key="4">
    <source>
        <dbReference type="Proteomes" id="UP000095606"/>
    </source>
</evidence>
<name>A0A174HL91_9BACE</name>
<dbReference type="Pfam" id="PF20505">
    <property type="entry name" value="DUF6731"/>
    <property type="match status" value="1"/>
</dbReference>
<proteinExistence type="predicted"/>
<dbReference type="Proteomes" id="UP000095606">
    <property type="component" value="Unassembled WGS sequence"/>
</dbReference>
<protein>
    <recommendedName>
        <fullName evidence="6">DUF4747 family protein</fullName>
    </recommendedName>
</protein>
<accession>A0A6N2X1T4</accession>
<dbReference type="EMBL" id="CACRSZ010000083">
    <property type="protein sequence ID" value="VYT48083.1"/>
    <property type="molecule type" value="Genomic_DNA"/>
</dbReference>
<gene>
    <name evidence="3" type="ORF">BFLFYP10_03761</name>
    <name evidence="1" type="ORF">ERS852461_00985</name>
    <name evidence="2" type="ORF">NXY30_23525</name>
</gene>
<evidence type="ECO:0000313" key="3">
    <source>
        <dbReference type="EMBL" id="VYT48083.1"/>
    </source>
</evidence>
<evidence type="ECO:0000313" key="5">
    <source>
        <dbReference type="Proteomes" id="UP001060104"/>
    </source>
</evidence>
<evidence type="ECO:0000313" key="1">
    <source>
        <dbReference type="EMBL" id="CUO73880.1"/>
    </source>
</evidence>
<reference evidence="3" key="2">
    <citation type="submission" date="2019-11" db="EMBL/GenBank/DDBJ databases">
        <authorList>
            <person name="Feng L."/>
        </authorList>
    </citation>
    <scope>NUCLEOTIDE SEQUENCE</scope>
    <source>
        <strain evidence="3">BfaecisLFYP10</strain>
    </source>
</reference>
<reference evidence="1 4" key="1">
    <citation type="submission" date="2015-09" db="EMBL/GenBank/DDBJ databases">
        <authorList>
            <consortium name="Pathogen Informatics"/>
        </authorList>
    </citation>
    <scope>NUCLEOTIDE SEQUENCE [LARGE SCALE GENOMIC DNA]</scope>
    <source>
        <strain evidence="1 4">2789STDY5834846</strain>
    </source>
</reference>